<feature type="region of interest" description="Disordered" evidence="1">
    <location>
        <begin position="1"/>
        <end position="241"/>
    </location>
</feature>
<dbReference type="Proteomes" id="UP000270743">
    <property type="component" value="Unassembled WGS sequence"/>
</dbReference>
<evidence type="ECO:0000313" key="2">
    <source>
        <dbReference type="EMBL" id="VDS06840.1"/>
    </source>
</evidence>
<reference evidence="2 3" key="1">
    <citation type="submission" date="2018-12" db="EMBL/GenBank/DDBJ databases">
        <authorList>
            <person name="Criscuolo A."/>
        </authorList>
    </citation>
    <scope>NUCLEOTIDE SEQUENCE [LARGE SCALE GENOMIC DNA]</scope>
    <source>
        <strain evidence="2">ACIP1116241</strain>
    </source>
</reference>
<organism evidence="2 3">
    <name type="scientific">Paracoccus haematequi</name>
    <dbReference type="NCBI Taxonomy" id="2491866"/>
    <lineage>
        <taxon>Bacteria</taxon>
        <taxon>Pseudomonadati</taxon>
        <taxon>Pseudomonadota</taxon>
        <taxon>Alphaproteobacteria</taxon>
        <taxon>Rhodobacterales</taxon>
        <taxon>Paracoccaceae</taxon>
        <taxon>Paracoccus</taxon>
    </lineage>
</organism>
<feature type="compositionally biased region" description="Low complexity" evidence="1">
    <location>
        <begin position="79"/>
        <end position="100"/>
    </location>
</feature>
<feature type="compositionally biased region" description="Basic and acidic residues" evidence="1">
    <location>
        <begin position="13"/>
        <end position="45"/>
    </location>
</feature>
<sequence length="269" mass="28934">MGGRARGAAHAPGEQRTRERPRQDRPKADQNRSRADRKADRHRQSDPQQPEAAQIAEGPQISQEADPQDQEARQPSAEPPAVRARTAPPADPGSADSAIATRSTRTKPGPQIAEGPPAASSSRQARRRTLSREEGPLALPVATGRDQQDRSAIGLHRQHKGVPQAPLERPPFRRSFGPADGGGAWTAGAPPFASERGPPHLLRQHHQHQAESYWLVKKEGEGRPGAIPPGPDRPQRLGASHQRPLCCSAAIPHAGTPCARQRPAQRPSG</sequence>
<proteinExistence type="predicted"/>
<feature type="compositionally biased region" description="Low complexity" evidence="1">
    <location>
        <begin position="1"/>
        <end position="12"/>
    </location>
</feature>
<keyword evidence="3" id="KW-1185">Reference proteome</keyword>
<gene>
    <name evidence="2" type="ORF">PARHAE_00011</name>
</gene>
<evidence type="ECO:0000313" key="3">
    <source>
        <dbReference type="Proteomes" id="UP000270743"/>
    </source>
</evidence>
<evidence type="ECO:0000256" key="1">
    <source>
        <dbReference type="SAM" id="MobiDB-lite"/>
    </source>
</evidence>
<dbReference type="EMBL" id="UZWE01000004">
    <property type="protein sequence ID" value="VDS06840.1"/>
    <property type="molecule type" value="Genomic_DNA"/>
</dbReference>
<dbReference type="AlphaFoldDB" id="A0A447IH57"/>
<protein>
    <submittedName>
        <fullName evidence="2">Uncharacterized protein</fullName>
    </submittedName>
</protein>
<accession>A0A447IH57</accession>
<name>A0A447IH57_9RHOB</name>